<evidence type="ECO:0000256" key="1">
    <source>
        <dbReference type="ARBA" id="ARBA00022475"/>
    </source>
</evidence>
<keyword evidence="3 5" id="KW-1133">Transmembrane helix</keyword>
<dbReference type="Pfam" id="PF13519">
    <property type="entry name" value="VWA_2"/>
    <property type="match status" value="1"/>
</dbReference>
<protein>
    <submittedName>
        <fullName evidence="7">Ca-activated chloride channel family protein</fullName>
    </submittedName>
</protein>
<dbReference type="InterPro" id="IPR024163">
    <property type="entry name" value="Aerotolerance_reg_N"/>
</dbReference>
<dbReference type="PANTHER" id="PTHR22550:SF5">
    <property type="entry name" value="LEUCINE ZIPPER PROTEIN 4"/>
    <property type="match status" value="1"/>
</dbReference>
<reference evidence="7 8" key="1">
    <citation type="submission" date="2018-08" db="EMBL/GenBank/DDBJ databases">
        <title>Genomic Encyclopedia of Archaeal and Bacterial Type Strains, Phase II (KMG-II): from individual species to whole genera.</title>
        <authorList>
            <person name="Goeker M."/>
        </authorList>
    </citation>
    <scope>NUCLEOTIDE SEQUENCE [LARGE SCALE GENOMIC DNA]</scope>
    <source>
        <strain evidence="7 8">DSM 45791</strain>
    </source>
</reference>
<dbReference type="InterPro" id="IPR002035">
    <property type="entry name" value="VWF_A"/>
</dbReference>
<dbReference type="PANTHER" id="PTHR22550">
    <property type="entry name" value="SPORE GERMINATION PROTEIN"/>
    <property type="match status" value="1"/>
</dbReference>
<keyword evidence="2 5" id="KW-0812">Transmembrane</keyword>
<feature type="domain" description="VWFA" evidence="6">
    <location>
        <begin position="96"/>
        <end position="286"/>
    </location>
</feature>
<sequence>MRLTGGVGIDGFASPVWFALLLGVGAVFGAYFWVSRRRRRHVVRFANMAVLDKVAPRKPSRWRAVPPILFLIAFVALTAALAGPMAEAKVPRNRATVMLVIDVSPSMDATDIQPSRIKAAQIAAKSFVEKMTGGVNLGLVTYGGSATVDVSPTTARKPVTDAIDNITLQPATATGEAIAAALQSIQQFERGLGGPAGAPPAQIVLMSDGKQTAGRDEFAMAKEAKDAKIPINTISYGTSDGVVMLQNQEVPVPVDDDSLHQLADISGGQFFKADTSDKLNQIYASLGQQIGYETQETDVSKPFVALGAVLTVLGAAGALVLSQRVP</sequence>
<dbReference type="EMBL" id="QUNO01000021">
    <property type="protein sequence ID" value="REH32619.1"/>
    <property type="molecule type" value="Genomic_DNA"/>
</dbReference>
<dbReference type="Proteomes" id="UP000256269">
    <property type="component" value="Unassembled WGS sequence"/>
</dbReference>
<dbReference type="SMART" id="SM00327">
    <property type="entry name" value="VWA"/>
    <property type="match status" value="1"/>
</dbReference>
<evidence type="ECO:0000256" key="2">
    <source>
        <dbReference type="ARBA" id="ARBA00022692"/>
    </source>
</evidence>
<organism evidence="7 8">
    <name type="scientific">Kutzneria buriramensis</name>
    <dbReference type="NCBI Taxonomy" id="1045776"/>
    <lineage>
        <taxon>Bacteria</taxon>
        <taxon>Bacillati</taxon>
        <taxon>Actinomycetota</taxon>
        <taxon>Actinomycetes</taxon>
        <taxon>Pseudonocardiales</taxon>
        <taxon>Pseudonocardiaceae</taxon>
        <taxon>Kutzneria</taxon>
    </lineage>
</organism>
<keyword evidence="1" id="KW-1003">Cell membrane</keyword>
<feature type="transmembrane region" description="Helical" evidence="5">
    <location>
        <begin position="12"/>
        <end position="34"/>
    </location>
</feature>
<feature type="transmembrane region" description="Helical" evidence="5">
    <location>
        <begin position="67"/>
        <end position="86"/>
    </location>
</feature>
<proteinExistence type="predicted"/>
<evidence type="ECO:0000313" key="8">
    <source>
        <dbReference type="Proteomes" id="UP000256269"/>
    </source>
</evidence>
<keyword evidence="4 5" id="KW-0472">Membrane</keyword>
<accession>A0A3E0GYK8</accession>
<keyword evidence="8" id="KW-1185">Reference proteome</keyword>
<name>A0A3E0GYK8_9PSEU</name>
<comment type="caution">
    <text evidence="7">The sequence shown here is derived from an EMBL/GenBank/DDBJ whole genome shotgun (WGS) entry which is preliminary data.</text>
</comment>
<gene>
    <name evidence="7" type="ORF">BCF44_121168</name>
</gene>
<dbReference type="SUPFAM" id="SSF53300">
    <property type="entry name" value="vWA-like"/>
    <property type="match status" value="1"/>
</dbReference>
<evidence type="ECO:0000256" key="4">
    <source>
        <dbReference type="ARBA" id="ARBA00023136"/>
    </source>
</evidence>
<evidence type="ECO:0000259" key="6">
    <source>
        <dbReference type="PROSITE" id="PS50234"/>
    </source>
</evidence>
<dbReference type="Pfam" id="PF07584">
    <property type="entry name" value="BatA"/>
    <property type="match status" value="1"/>
</dbReference>
<dbReference type="PROSITE" id="PS50234">
    <property type="entry name" value="VWFA"/>
    <property type="match status" value="1"/>
</dbReference>
<dbReference type="InterPro" id="IPR050768">
    <property type="entry name" value="UPF0353/GerABKA_families"/>
</dbReference>
<evidence type="ECO:0000313" key="7">
    <source>
        <dbReference type="EMBL" id="REH32619.1"/>
    </source>
</evidence>
<dbReference type="AlphaFoldDB" id="A0A3E0GYK8"/>
<dbReference type="Gene3D" id="3.40.50.410">
    <property type="entry name" value="von Willebrand factor, type A domain"/>
    <property type="match status" value="1"/>
</dbReference>
<dbReference type="InterPro" id="IPR036465">
    <property type="entry name" value="vWFA_dom_sf"/>
</dbReference>
<evidence type="ECO:0000256" key="5">
    <source>
        <dbReference type="SAM" id="Phobius"/>
    </source>
</evidence>
<evidence type="ECO:0000256" key="3">
    <source>
        <dbReference type="ARBA" id="ARBA00022989"/>
    </source>
</evidence>